<dbReference type="RefSeq" id="YP_001427123.1">
    <property type="nucleotide sequence ID" value="NC_008724.1"/>
</dbReference>
<gene>
    <name evidence="1" type="primary">z642R</name>
    <name evidence="1" type="ORF">ATCV1_z642R</name>
</gene>
<protein>
    <submittedName>
        <fullName evidence="1">Uncharacterized protein z642R</fullName>
    </submittedName>
</protein>
<organism evidence="1 2">
    <name type="scientific">Chlorovirus heliozoae</name>
    <dbReference type="NCBI Taxonomy" id="322019"/>
    <lineage>
        <taxon>Viruses</taxon>
        <taxon>Varidnaviria</taxon>
        <taxon>Bamfordvirae</taxon>
        <taxon>Nucleocytoviricota</taxon>
        <taxon>Megaviricetes</taxon>
        <taxon>Algavirales</taxon>
        <taxon>Phycodnaviridae</taxon>
        <taxon>Chlorovirus</taxon>
    </lineage>
</organism>
<dbReference type="EMBL" id="EF101928">
    <property type="protein sequence ID" value="ABT16776.1"/>
    <property type="molecule type" value="Genomic_DNA"/>
</dbReference>
<proteinExistence type="predicted"/>
<dbReference type="Proteomes" id="UP000202420">
    <property type="component" value="Segment"/>
</dbReference>
<name>A7K9Q2_9PHYC</name>
<sequence length="67" mass="8054">MFLESFFDRADSLTDVTFVRRRCQSINETHSYDLQNHPCFIHKVCQYVINDELIINKHNFFFGLLLL</sequence>
<evidence type="ECO:0000313" key="1">
    <source>
        <dbReference type="EMBL" id="ABT16776.1"/>
    </source>
</evidence>
<dbReference type="GeneID" id="5470614"/>
<dbReference type="KEGG" id="vg:5470614"/>
<reference evidence="1 2" key="1">
    <citation type="submission" date="2006-09" db="EMBL/GenBank/DDBJ databases">
        <title>Sequence and annotation of the 288-kb ATCV-1 virus that infects an endosymbiotic Chlorella strain of the heliozoon Acanthocystis turfacea.</title>
        <authorList>
            <person name="Fitzgerald L.A."/>
            <person name="Graves M.V."/>
            <person name="Li X."/>
            <person name="Pfitzner A.J.P."/>
            <person name="Hartigan J."/>
            <person name="Van Etten J.L."/>
        </authorList>
    </citation>
    <scope>NUCLEOTIDE SEQUENCE [LARGE SCALE GENOMIC DNA]</scope>
    <source>
        <strain evidence="1 2">ATCV-1</strain>
    </source>
</reference>
<accession>A7K9Q2</accession>
<keyword evidence="2" id="KW-1185">Reference proteome</keyword>
<evidence type="ECO:0000313" key="2">
    <source>
        <dbReference type="Proteomes" id="UP000202420"/>
    </source>
</evidence>